<dbReference type="PANTHER" id="PTHR36886:SF7">
    <property type="entry name" value="EXPRESSED PROTEIN"/>
    <property type="match status" value="1"/>
</dbReference>
<dbReference type="InterPro" id="IPR052650">
    <property type="entry name" value="Zinc_finger_CCCH"/>
</dbReference>
<dbReference type="Proteomes" id="UP000826271">
    <property type="component" value="Unassembled WGS sequence"/>
</dbReference>
<feature type="compositionally biased region" description="Polar residues" evidence="2">
    <location>
        <begin position="288"/>
        <end position="300"/>
    </location>
</feature>
<keyword evidence="1" id="KW-0479">Metal-binding</keyword>
<feature type="domain" description="C3H1-type" evidence="3">
    <location>
        <begin position="702"/>
        <end position="729"/>
    </location>
</feature>
<proteinExistence type="predicted"/>
<gene>
    <name evidence="4" type="ORF">BUALT_Bualt07G0077000</name>
</gene>
<dbReference type="SMART" id="SM00356">
    <property type="entry name" value="ZnF_C3H1"/>
    <property type="match status" value="1"/>
</dbReference>
<evidence type="ECO:0000259" key="3">
    <source>
        <dbReference type="PROSITE" id="PS50103"/>
    </source>
</evidence>
<evidence type="ECO:0000256" key="1">
    <source>
        <dbReference type="PROSITE-ProRule" id="PRU00723"/>
    </source>
</evidence>
<feature type="region of interest" description="Disordered" evidence="2">
    <location>
        <begin position="98"/>
        <end position="208"/>
    </location>
</feature>
<protein>
    <recommendedName>
        <fullName evidence="3">C3H1-type domain-containing protein</fullName>
    </recommendedName>
</protein>
<feature type="region of interest" description="Disordered" evidence="2">
    <location>
        <begin position="1"/>
        <end position="85"/>
    </location>
</feature>
<evidence type="ECO:0000313" key="5">
    <source>
        <dbReference type="Proteomes" id="UP000826271"/>
    </source>
</evidence>
<dbReference type="PROSITE" id="PS50103">
    <property type="entry name" value="ZF_C3H1"/>
    <property type="match status" value="1"/>
</dbReference>
<sequence>MHGQGNFTSQVAQGPYAPPSSFQQRPANPATPAVPPLPPAFHYGQQPQVLQQGHPSFHLTPGILSYQHGVPSAHDQGAPGPFPSSGMNFAQSHLTHQWSQNAHQLPPTAAPRPAPKAYPLPSSQWNTMERGPLQPPLPPYSSSSSFMTSDSFGSSVPSIRKHSYSHSMGQLPPPPLLPPPPPPPPSSPPGVPPLPPSSPSSGNLLRNNEGCSLKEDLLNGDNLMLERPLFVKPVGDEVMHKIEVLGQYTENSGAKVGSADAVVAHSPADSDMDMEDDITQPEEEKQHSLSNNLNDNSGPISQEGYEKEQLQALQQTGGHRFPPVALDGKLLFSESSVLKDERGEQITYFRILMDGAVSGMSVNLAFFLMSWKRLIFEVANLLTLVTCDFVSAVSEMPSECDIPITGKVCSETDDLGMTENGQTQQTLDVGVKESSSQYNKFNQSNVSVASAETGYENISSQLMEVADPFKFLQGYATDNTSENEGENLLGDVSSPSIKVGCLNFDSQKGCNFESDLRCGSQSDSNKHMLSKSIIGSPKNVIEADKTSSATGKIEDFSHKGHRDQQSVSTGTHMALQPKDSLRSYDANIGLEGANFHNPDMKSNSTKMNVDEFGRLVREGVSDSDTSDSPQYTRRHSRRVKKRSRSHSRSRSPRDRRRRSPRRRKERRGRSRSSSPKARRSRSRSPSLRRGSELIGDKSRQEKSQLPECFDFLRGKCYRGASCRYSHHESGKSEKVRYNRGRQQYRDTSPTLRGLDFHDEGKVLLNKEVKDKGLAFPQDMPGLEEVRNAKEPPVDPTTHSPAQLNCLESTSVADVVASNLSGYSAHSIPSGNENSLFKESPADYSAQIVDQQGKRMDNSLASESSSLVHASAVTITHLSAGKPDSEQDPTGPLHAVGSPITKSHSTMEVLSQSLKELSPSIVNHPSQLPLPLPSVSQVMSAPFARPIMQDYNLMPHIARFHSTPGNYSPYQAPVSYQHSHFPGPSNSLQGLFLPPPPPPPHSQTVNVITGEHSIPSLHMQQSLLPPQNGSSSYTSIRAHSTELPNRSETGQYQAYPLAQELDRRPHGTDDFLSNRYVSNLMSHQNAPHRMGEDRVTGNPDQRMETSQSIQAQHNSLQMQSPLKGMHRSLGGSFLSDSNSSHSRPYFPQVSSGLQYSAADGMPSQHTEHGNVSSSMSRITPDFFESNQPSYVRDFVGSKISNRFNPYASTFDLPLSSKFRPNALVQENETPVNIDYSAPFSLSSVPVDGHTIGSVISKNKILPSSSALPPESVLLKPAGDQYDPLFDSIEPASNSFSKIDPKKHETTGDSDDVLRFNGSDKLWNVEDITQGGGTAISANNSIEIEEYGETADAEVGAVLNGSPSKSNDAADMNAGEVEIDQVKSSGKKKKGKDSRSMKLFKVSVATFVKEVLKPSWRQGNMSKEAFKTIVKKTVDKVSGAMKSHHIPKSQAKINHYIDSSRGKLTKLVMGYVDKYVKV</sequence>
<keyword evidence="5" id="KW-1185">Reference proteome</keyword>
<dbReference type="EMBL" id="WHWC01000007">
    <property type="protein sequence ID" value="KAG8379328.1"/>
    <property type="molecule type" value="Genomic_DNA"/>
</dbReference>
<accession>A0AAV6XJR2</accession>
<feature type="compositionally biased region" description="Basic and acidic residues" evidence="2">
    <location>
        <begin position="689"/>
        <end position="700"/>
    </location>
</feature>
<feature type="compositionally biased region" description="Pro residues" evidence="2">
    <location>
        <begin position="108"/>
        <end position="118"/>
    </location>
</feature>
<feature type="region of interest" description="Disordered" evidence="2">
    <location>
        <begin position="617"/>
        <end position="700"/>
    </location>
</feature>
<evidence type="ECO:0000256" key="2">
    <source>
        <dbReference type="SAM" id="MobiDB-lite"/>
    </source>
</evidence>
<dbReference type="PANTHER" id="PTHR36886">
    <property type="entry name" value="PROTEIN FRIGIDA-ESSENTIAL 1"/>
    <property type="match status" value="1"/>
</dbReference>
<organism evidence="4 5">
    <name type="scientific">Buddleja alternifolia</name>
    <dbReference type="NCBI Taxonomy" id="168488"/>
    <lineage>
        <taxon>Eukaryota</taxon>
        <taxon>Viridiplantae</taxon>
        <taxon>Streptophyta</taxon>
        <taxon>Embryophyta</taxon>
        <taxon>Tracheophyta</taxon>
        <taxon>Spermatophyta</taxon>
        <taxon>Magnoliopsida</taxon>
        <taxon>eudicotyledons</taxon>
        <taxon>Gunneridae</taxon>
        <taxon>Pentapetalae</taxon>
        <taxon>asterids</taxon>
        <taxon>lamiids</taxon>
        <taxon>Lamiales</taxon>
        <taxon>Scrophulariaceae</taxon>
        <taxon>Buddlejeae</taxon>
        <taxon>Buddleja</taxon>
    </lineage>
</organism>
<dbReference type="InterPro" id="IPR000571">
    <property type="entry name" value="Znf_CCCH"/>
</dbReference>
<feature type="compositionally biased region" description="Polar residues" evidence="2">
    <location>
        <begin position="622"/>
        <end position="631"/>
    </location>
</feature>
<dbReference type="GO" id="GO:0008270">
    <property type="term" value="F:zinc ion binding"/>
    <property type="evidence" value="ECO:0007669"/>
    <property type="project" value="UniProtKB-KW"/>
</dbReference>
<evidence type="ECO:0000313" key="4">
    <source>
        <dbReference type="EMBL" id="KAG8379328.1"/>
    </source>
</evidence>
<reference evidence="4" key="1">
    <citation type="submission" date="2019-10" db="EMBL/GenBank/DDBJ databases">
        <authorList>
            <person name="Zhang R."/>
            <person name="Pan Y."/>
            <person name="Wang J."/>
            <person name="Ma R."/>
            <person name="Yu S."/>
        </authorList>
    </citation>
    <scope>NUCLEOTIDE SEQUENCE</scope>
    <source>
        <strain evidence="4">LA-IB0</strain>
        <tissue evidence="4">Leaf</tissue>
    </source>
</reference>
<feature type="compositionally biased region" description="Pro residues" evidence="2">
    <location>
        <begin position="171"/>
        <end position="198"/>
    </location>
</feature>
<comment type="caution">
    <text evidence="4">The sequence shown here is derived from an EMBL/GenBank/DDBJ whole genome shotgun (WGS) entry which is preliminary data.</text>
</comment>
<feature type="compositionally biased region" description="Polar residues" evidence="2">
    <location>
        <begin position="45"/>
        <end position="54"/>
    </location>
</feature>
<feature type="zinc finger region" description="C3H1-type" evidence="1">
    <location>
        <begin position="702"/>
        <end position="729"/>
    </location>
</feature>
<keyword evidence="1" id="KW-0862">Zinc</keyword>
<feature type="compositionally biased region" description="Acidic residues" evidence="2">
    <location>
        <begin position="270"/>
        <end position="281"/>
    </location>
</feature>
<feature type="region of interest" description="Disordered" evidence="2">
    <location>
        <begin position="541"/>
        <end position="577"/>
    </location>
</feature>
<feature type="compositionally biased region" description="Polar residues" evidence="2">
    <location>
        <begin position="1"/>
        <end position="12"/>
    </location>
</feature>
<feature type="compositionally biased region" description="Low complexity" evidence="2">
    <location>
        <begin position="141"/>
        <end position="155"/>
    </location>
</feature>
<keyword evidence="1" id="KW-0863">Zinc-finger</keyword>
<dbReference type="Gene3D" id="4.10.1000.10">
    <property type="entry name" value="Zinc finger, CCCH-type"/>
    <property type="match status" value="1"/>
</dbReference>
<feature type="compositionally biased region" description="Basic and acidic residues" evidence="2">
    <location>
        <begin position="552"/>
        <end position="564"/>
    </location>
</feature>
<feature type="region of interest" description="Disordered" evidence="2">
    <location>
        <begin position="268"/>
        <end position="301"/>
    </location>
</feature>
<feature type="compositionally biased region" description="Basic residues" evidence="2">
    <location>
        <begin position="632"/>
        <end position="682"/>
    </location>
</feature>
<name>A0AAV6XJR2_9LAMI</name>